<dbReference type="EMBL" id="CP138589">
    <property type="protein sequence ID" value="WPH03527.1"/>
    <property type="molecule type" value="Genomic_DNA"/>
</dbReference>
<dbReference type="AlphaFoldDB" id="A0AAQ3MD87"/>
<evidence type="ECO:0000313" key="2">
    <source>
        <dbReference type="EMBL" id="WPH03527.1"/>
    </source>
</evidence>
<name>A0AAQ3MD87_9PEZI</name>
<accession>A0AAQ3MD87</accession>
<dbReference type="PANTHER" id="PTHR12751">
    <property type="entry name" value="PHOSPHATASE AND ACTIN REGULATOR PHACTR"/>
    <property type="match status" value="1"/>
</dbReference>
<feature type="compositionally biased region" description="Polar residues" evidence="1">
    <location>
        <begin position="637"/>
        <end position="650"/>
    </location>
</feature>
<feature type="compositionally biased region" description="Polar residues" evidence="1">
    <location>
        <begin position="600"/>
        <end position="618"/>
    </location>
</feature>
<dbReference type="GO" id="GO:0003779">
    <property type="term" value="F:actin binding"/>
    <property type="evidence" value="ECO:0007669"/>
    <property type="project" value="TreeGrafter"/>
</dbReference>
<sequence length="715" mass="76187">MADVLPPLMQNTSTITMLHTRPSSADAFQGSTSQYSQQARLSHAPRAMYTGQNVYKGQAAVQPYAFQSTPNLRQETRTISAPASSHGAIGGHRHASSLSTSSSDTGSVPSSGKDDSVIGSRPSSAINLSAQLPDLSFTPFDTQSVKPSPERYHRPTAKRTDSSNTVSSHHKSAAPSGSGMASVGHLYQQSVPKRSSADDMSINKSTGPELAKRYRRRSLNTLDTHINQPSGEQGIRRPSIGNGATSTPTTIRPVSFYSNHSGSEENELGIRSGSATSLHKVESGKGSVHSQESIKPVTSASRNVVVPPRVSSEPNKRLASPSPLSRLANETESPAKTKSYAAVAAQAQTVSPAAKQLAALSDKDLNKGMKSRLRRAFSFGSAQELRRASGENGQNVNPATLIKEQHQNRIEDDMDAEQLEIARRQEAAGIGAGIYSGQGGFIGSTDNLSISSTASSASMMLRKMGQGARKGARSIKGLFRPKSVIGVPSADAPIVQPSVGQVSMVTVEAERHRVNVNERVSDTAGGVTGFPKLERNSLDASNVASLPSPVRGSAEGSDTRRSIVGSDRDRAEVLAAVKKGILKRSGTSSPNGSPVIRASDGTSPGIQVTESPASSRPGTPNHGVRSGSFNGDYFNQRMGSKNMPNASHSSLRSISFSPRIQFHEAWAATEYDRRGEIATCNRLTPMLAQQIKEELNTFKMEMEVHELSKPHTHFF</sequence>
<evidence type="ECO:0000313" key="3">
    <source>
        <dbReference type="Proteomes" id="UP001303373"/>
    </source>
</evidence>
<keyword evidence="3" id="KW-1185">Reference proteome</keyword>
<feature type="compositionally biased region" description="Low complexity" evidence="1">
    <location>
        <begin position="299"/>
        <end position="312"/>
    </location>
</feature>
<proteinExistence type="predicted"/>
<evidence type="ECO:0000256" key="1">
    <source>
        <dbReference type="SAM" id="MobiDB-lite"/>
    </source>
</evidence>
<dbReference type="GO" id="GO:0030036">
    <property type="term" value="P:actin cytoskeleton organization"/>
    <property type="evidence" value="ECO:0007669"/>
    <property type="project" value="TreeGrafter"/>
</dbReference>
<feature type="compositionally biased region" description="Polar residues" evidence="1">
    <location>
        <begin position="288"/>
        <end position="298"/>
    </location>
</feature>
<dbReference type="Proteomes" id="UP001303373">
    <property type="component" value="Chromosome 10"/>
</dbReference>
<feature type="compositionally biased region" description="Polar residues" evidence="1">
    <location>
        <begin position="71"/>
        <end position="83"/>
    </location>
</feature>
<feature type="region of interest" description="Disordered" evidence="1">
    <location>
        <begin position="136"/>
        <end position="333"/>
    </location>
</feature>
<feature type="compositionally biased region" description="Polar residues" evidence="1">
    <location>
        <begin position="242"/>
        <end position="261"/>
    </location>
</feature>
<feature type="region of interest" description="Disordered" evidence="1">
    <location>
        <begin position="540"/>
        <end position="566"/>
    </location>
</feature>
<reference evidence="2 3" key="1">
    <citation type="submission" date="2023-11" db="EMBL/GenBank/DDBJ databases">
        <title>An acidophilic fungus is an integral part of prey digestion in a carnivorous sundew plant.</title>
        <authorList>
            <person name="Tsai I.J."/>
        </authorList>
    </citation>
    <scope>NUCLEOTIDE SEQUENCE [LARGE SCALE GENOMIC DNA]</scope>
    <source>
        <strain evidence="2">169a</strain>
    </source>
</reference>
<protein>
    <recommendedName>
        <fullName evidence="4">Protein BNI4</fullName>
    </recommendedName>
</protein>
<organism evidence="2 3">
    <name type="scientific">Acrodontium crateriforme</name>
    <dbReference type="NCBI Taxonomy" id="150365"/>
    <lineage>
        <taxon>Eukaryota</taxon>
        <taxon>Fungi</taxon>
        <taxon>Dikarya</taxon>
        <taxon>Ascomycota</taxon>
        <taxon>Pezizomycotina</taxon>
        <taxon>Dothideomycetes</taxon>
        <taxon>Dothideomycetidae</taxon>
        <taxon>Mycosphaerellales</taxon>
        <taxon>Teratosphaeriaceae</taxon>
        <taxon>Acrodontium</taxon>
    </lineage>
</organism>
<feature type="compositionally biased region" description="Basic and acidic residues" evidence="1">
    <location>
        <begin position="148"/>
        <end position="161"/>
    </location>
</feature>
<feature type="compositionally biased region" description="Low complexity" evidence="1">
    <location>
        <begin position="96"/>
        <end position="111"/>
    </location>
</feature>
<gene>
    <name evidence="2" type="ORF">R9X50_00640700</name>
</gene>
<dbReference type="PANTHER" id="PTHR12751:SF18">
    <property type="entry name" value="PHOSPHATASE AND ACTIN REGULATOR 1"/>
    <property type="match status" value="1"/>
</dbReference>
<feature type="compositionally biased region" description="Basic and acidic residues" evidence="1">
    <location>
        <begin position="557"/>
        <end position="566"/>
    </location>
</feature>
<feature type="region of interest" description="Disordered" evidence="1">
    <location>
        <begin position="583"/>
        <end position="650"/>
    </location>
</feature>
<evidence type="ECO:0008006" key="4">
    <source>
        <dbReference type="Google" id="ProtNLM"/>
    </source>
</evidence>
<feature type="compositionally biased region" description="Polar residues" evidence="1">
    <location>
        <begin position="219"/>
        <end position="231"/>
    </location>
</feature>
<feature type="region of interest" description="Disordered" evidence="1">
    <location>
        <begin position="71"/>
        <end position="121"/>
    </location>
</feature>